<feature type="region of interest" description="Disordered" evidence="1">
    <location>
        <begin position="132"/>
        <end position="158"/>
    </location>
</feature>
<accession>A0A9Q0QNN9</accession>
<dbReference type="PANTHER" id="PTHR33312">
    <property type="entry name" value="MEMBRANE-ASSOCIATED KINASE REGULATOR 4-RELATED"/>
    <property type="match status" value="1"/>
</dbReference>
<dbReference type="AlphaFoldDB" id="A0A9Q0QNN9"/>
<gene>
    <name evidence="2" type="ORF">NE237_018159</name>
</gene>
<feature type="compositionally biased region" description="Low complexity" evidence="1">
    <location>
        <begin position="37"/>
        <end position="57"/>
    </location>
</feature>
<comment type="caution">
    <text evidence="2">The sequence shown here is derived from an EMBL/GenBank/DDBJ whole genome shotgun (WGS) entry which is preliminary data.</text>
</comment>
<feature type="compositionally biased region" description="Basic and acidic residues" evidence="1">
    <location>
        <begin position="8"/>
        <end position="26"/>
    </location>
</feature>
<feature type="compositionally biased region" description="Low complexity" evidence="1">
    <location>
        <begin position="132"/>
        <end position="152"/>
    </location>
</feature>
<sequence>MDTLQLPKNREKITDEAGEERPEECVKGSQPTKQEQSSNSTTTTTSTSPPSASSSPSHEFSFTVSLNPSSTTPEKLKSPLSSFAIDLSPADDIFFHGHLLPLHILSHLSISPRSSTNSLDGFNLPSKDCKLNTNSSSSSSSTTTNSSHSSSGGTKGSKKLKSLSLLGIAKWQQESCDITKKDKSKIRLDVGHILRRCVRMVGSVFSSGRKENSQFLRQPHSFSGNSSWRGNCKQERKERRRSSAPASMRTSPSNSGLLVPPEILPSQAIDSTMEELQNAIQAAIVHCKNSNIAMKDENLKC</sequence>
<dbReference type="Proteomes" id="UP001141806">
    <property type="component" value="Unassembled WGS sequence"/>
</dbReference>
<reference evidence="2" key="1">
    <citation type="journal article" date="2023" name="Plant J.">
        <title>The genome of the king protea, Protea cynaroides.</title>
        <authorList>
            <person name="Chang J."/>
            <person name="Duong T.A."/>
            <person name="Schoeman C."/>
            <person name="Ma X."/>
            <person name="Roodt D."/>
            <person name="Barker N."/>
            <person name="Li Z."/>
            <person name="Van de Peer Y."/>
            <person name="Mizrachi E."/>
        </authorList>
    </citation>
    <scope>NUCLEOTIDE SEQUENCE</scope>
    <source>
        <tissue evidence="2">Young leaves</tissue>
    </source>
</reference>
<dbReference type="InterPro" id="IPR039620">
    <property type="entry name" value="BKI1/MAKR1/3/4"/>
</dbReference>
<feature type="compositionally biased region" description="Polar residues" evidence="1">
    <location>
        <begin position="213"/>
        <end position="229"/>
    </location>
</feature>
<evidence type="ECO:0000313" key="3">
    <source>
        <dbReference type="Proteomes" id="UP001141806"/>
    </source>
</evidence>
<dbReference type="OrthoDB" id="1709800at2759"/>
<organism evidence="2 3">
    <name type="scientific">Protea cynaroides</name>
    <dbReference type="NCBI Taxonomy" id="273540"/>
    <lineage>
        <taxon>Eukaryota</taxon>
        <taxon>Viridiplantae</taxon>
        <taxon>Streptophyta</taxon>
        <taxon>Embryophyta</taxon>
        <taxon>Tracheophyta</taxon>
        <taxon>Spermatophyta</taxon>
        <taxon>Magnoliopsida</taxon>
        <taxon>Proteales</taxon>
        <taxon>Proteaceae</taxon>
        <taxon>Protea</taxon>
    </lineage>
</organism>
<dbReference type="GO" id="GO:0005886">
    <property type="term" value="C:plasma membrane"/>
    <property type="evidence" value="ECO:0007669"/>
    <property type="project" value="InterPro"/>
</dbReference>
<protein>
    <recommendedName>
        <fullName evidence="4">BRI1 kinase inhibitor 1</fullName>
    </recommendedName>
</protein>
<feature type="compositionally biased region" description="Polar residues" evidence="1">
    <location>
        <begin position="58"/>
        <end position="73"/>
    </location>
</feature>
<evidence type="ECO:0000313" key="2">
    <source>
        <dbReference type="EMBL" id="KAJ4966310.1"/>
    </source>
</evidence>
<evidence type="ECO:0000256" key="1">
    <source>
        <dbReference type="SAM" id="MobiDB-lite"/>
    </source>
</evidence>
<feature type="region of interest" description="Disordered" evidence="1">
    <location>
        <begin position="208"/>
        <end position="260"/>
    </location>
</feature>
<dbReference type="GO" id="GO:0019210">
    <property type="term" value="F:kinase inhibitor activity"/>
    <property type="evidence" value="ECO:0007669"/>
    <property type="project" value="InterPro"/>
</dbReference>
<dbReference type="EMBL" id="JAMYWD010000007">
    <property type="protein sequence ID" value="KAJ4966310.1"/>
    <property type="molecule type" value="Genomic_DNA"/>
</dbReference>
<keyword evidence="3" id="KW-1185">Reference proteome</keyword>
<feature type="region of interest" description="Disordered" evidence="1">
    <location>
        <begin position="1"/>
        <end position="77"/>
    </location>
</feature>
<dbReference type="PANTHER" id="PTHR33312:SF19">
    <property type="entry name" value="BRI1 KINASE INHIBITOR 1"/>
    <property type="match status" value="1"/>
</dbReference>
<feature type="compositionally biased region" description="Polar residues" evidence="1">
    <location>
        <begin position="244"/>
        <end position="256"/>
    </location>
</feature>
<name>A0A9Q0QNN9_9MAGN</name>
<evidence type="ECO:0008006" key="4">
    <source>
        <dbReference type="Google" id="ProtNLM"/>
    </source>
</evidence>
<proteinExistence type="predicted"/>